<reference evidence="2 3" key="1">
    <citation type="submission" date="2021-04" db="EMBL/GenBank/DDBJ databases">
        <title>Complete genome sequence of Stygiolobus sp. KN-1.</title>
        <authorList>
            <person name="Nakamura K."/>
            <person name="Sakai H."/>
            <person name="Kurosawa N."/>
        </authorList>
    </citation>
    <scope>NUCLEOTIDE SEQUENCE [LARGE SCALE GENOMIC DNA]</scope>
    <source>
        <strain evidence="2 3">KN-1</strain>
    </source>
</reference>
<keyword evidence="1" id="KW-0472">Membrane</keyword>
<gene>
    <name evidence="2" type="ORF">KN1_09580</name>
</gene>
<feature type="transmembrane region" description="Helical" evidence="1">
    <location>
        <begin position="48"/>
        <end position="71"/>
    </location>
</feature>
<dbReference type="KEGG" id="csty:KN1_09580"/>
<dbReference type="AlphaFoldDB" id="A0A8D5ZIJ0"/>
<feature type="transmembrane region" description="Helical" evidence="1">
    <location>
        <begin position="182"/>
        <end position="198"/>
    </location>
</feature>
<dbReference type="RefSeq" id="WP_225905783.1">
    <property type="nucleotide sequence ID" value="NZ_AP024597.1"/>
</dbReference>
<dbReference type="GeneID" id="66162706"/>
<dbReference type="Proteomes" id="UP000825123">
    <property type="component" value="Chromosome"/>
</dbReference>
<name>A0A8D5ZIJ0_9CREN</name>
<evidence type="ECO:0000313" key="3">
    <source>
        <dbReference type="Proteomes" id="UP000825123"/>
    </source>
</evidence>
<sequence>MVKWDINKVQLASLIILVLGIILDGILIVFFFLSVISLILISMKRRDAITVFLVSMIVGFLSEELGIHTGIPFGRYEYNFPPYILGVPIFVILGWGLFSFISYLAIMDFPKRYKVAFFPLMMVIIDLSVDPIMVTAHFWTWAPSPLEWFGIPVTNFLGWYLVSLIISLTFPNRAYHDRPNPLFIIPYFLFSLKFLLFAEPQLFVPLLVATSLAGLTSIVLYMAENRINAKSV</sequence>
<dbReference type="InterPro" id="IPR007354">
    <property type="entry name" value="CruF-like"/>
</dbReference>
<accession>A0A8D5ZIJ0</accession>
<organism evidence="2 3">
    <name type="scientific">Stygiolobus caldivivus</name>
    <dbReference type="NCBI Taxonomy" id="2824673"/>
    <lineage>
        <taxon>Archaea</taxon>
        <taxon>Thermoproteota</taxon>
        <taxon>Thermoprotei</taxon>
        <taxon>Sulfolobales</taxon>
        <taxon>Sulfolobaceae</taxon>
        <taxon>Stygiolobus</taxon>
    </lineage>
</organism>
<feature type="transmembrane region" description="Helical" evidence="1">
    <location>
        <begin position="12"/>
        <end position="41"/>
    </location>
</feature>
<keyword evidence="1" id="KW-0812">Transmembrane</keyword>
<feature type="transmembrane region" description="Helical" evidence="1">
    <location>
        <begin position="83"/>
        <end position="106"/>
    </location>
</feature>
<dbReference type="EMBL" id="AP024597">
    <property type="protein sequence ID" value="BCU69661.1"/>
    <property type="molecule type" value="Genomic_DNA"/>
</dbReference>
<proteinExistence type="predicted"/>
<feature type="transmembrane region" description="Helical" evidence="1">
    <location>
        <begin position="204"/>
        <end position="223"/>
    </location>
</feature>
<feature type="transmembrane region" description="Helical" evidence="1">
    <location>
        <begin position="148"/>
        <end position="170"/>
    </location>
</feature>
<keyword evidence="3" id="KW-1185">Reference proteome</keyword>
<dbReference type="Pfam" id="PF04240">
    <property type="entry name" value="Caroten_synth"/>
    <property type="match status" value="1"/>
</dbReference>
<evidence type="ECO:0008006" key="4">
    <source>
        <dbReference type="Google" id="ProtNLM"/>
    </source>
</evidence>
<protein>
    <recommendedName>
        <fullName evidence="4">Carotenoid biosynthesis protein</fullName>
    </recommendedName>
</protein>
<evidence type="ECO:0000256" key="1">
    <source>
        <dbReference type="SAM" id="Phobius"/>
    </source>
</evidence>
<feature type="transmembrane region" description="Helical" evidence="1">
    <location>
        <begin position="118"/>
        <end position="142"/>
    </location>
</feature>
<dbReference type="PANTHER" id="PTHR39419">
    <property type="entry name" value="SLL0814 PROTEIN"/>
    <property type="match status" value="1"/>
</dbReference>
<dbReference type="PANTHER" id="PTHR39419:SF1">
    <property type="entry name" value="SLL0814 PROTEIN"/>
    <property type="match status" value="1"/>
</dbReference>
<evidence type="ECO:0000313" key="2">
    <source>
        <dbReference type="EMBL" id="BCU69661.1"/>
    </source>
</evidence>
<keyword evidence="1" id="KW-1133">Transmembrane helix</keyword>